<reference evidence="2 3" key="1">
    <citation type="submission" date="2017-06" db="EMBL/GenBank/DDBJ databases">
        <title>A platform for efficient transgenesis in Macrostomum lignano, a flatworm model organism for stem cell research.</title>
        <authorList>
            <person name="Berezikov E."/>
        </authorList>
    </citation>
    <scope>NUCLEOTIDE SEQUENCE [LARGE SCALE GENOMIC DNA]</scope>
    <source>
        <strain evidence="2">DV1</strain>
        <tissue evidence="2">Whole organism</tissue>
    </source>
</reference>
<evidence type="ECO:0000256" key="1">
    <source>
        <dbReference type="SAM" id="MobiDB-lite"/>
    </source>
</evidence>
<protein>
    <submittedName>
        <fullName evidence="2">Uncharacterized protein</fullName>
    </submittedName>
</protein>
<gene>
    <name evidence="2" type="ORF">BOX15_Mlig029036g2</name>
</gene>
<comment type="caution">
    <text evidence="2">The sequence shown here is derived from an EMBL/GenBank/DDBJ whole genome shotgun (WGS) entry which is preliminary data.</text>
</comment>
<dbReference type="EMBL" id="NIVC01000292">
    <property type="protein sequence ID" value="PAA86115.1"/>
    <property type="molecule type" value="Genomic_DNA"/>
</dbReference>
<dbReference type="Proteomes" id="UP000215902">
    <property type="component" value="Unassembled WGS sequence"/>
</dbReference>
<feature type="region of interest" description="Disordered" evidence="1">
    <location>
        <begin position="1"/>
        <end position="21"/>
    </location>
</feature>
<feature type="non-terminal residue" evidence="2">
    <location>
        <position position="1"/>
    </location>
</feature>
<name>A0A267GJ87_9PLAT</name>
<evidence type="ECO:0000313" key="2">
    <source>
        <dbReference type="EMBL" id="PAA86115.1"/>
    </source>
</evidence>
<evidence type="ECO:0000313" key="3">
    <source>
        <dbReference type="Proteomes" id="UP000215902"/>
    </source>
</evidence>
<keyword evidence="3" id="KW-1185">Reference proteome</keyword>
<dbReference type="AlphaFoldDB" id="A0A267GJ87"/>
<sequence>HFSPKSPQLTTVSPPFGSTVGRRENLRSEKLHSQLVCFDKRNSAAKNLNQATALLAGCHQQTLLRKRRPDST</sequence>
<feature type="compositionally biased region" description="Polar residues" evidence="1">
    <location>
        <begin position="1"/>
        <end position="13"/>
    </location>
</feature>
<proteinExistence type="predicted"/>
<organism evidence="2 3">
    <name type="scientific">Macrostomum lignano</name>
    <dbReference type="NCBI Taxonomy" id="282301"/>
    <lineage>
        <taxon>Eukaryota</taxon>
        <taxon>Metazoa</taxon>
        <taxon>Spiralia</taxon>
        <taxon>Lophotrochozoa</taxon>
        <taxon>Platyhelminthes</taxon>
        <taxon>Rhabditophora</taxon>
        <taxon>Macrostomorpha</taxon>
        <taxon>Macrostomida</taxon>
        <taxon>Macrostomidae</taxon>
        <taxon>Macrostomum</taxon>
    </lineage>
</organism>
<accession>A0A267GJ87</accession>